<protein>
    <recommendedName>
        <fullName evidence="10">Small ribosomal subunit protein uS10m</fullName>
    </recommendedName>
    <alternativeName>
        <fullName evidence="11">37S ribosomal protein S10, mitochondrial</fullName>
    </alternativeName>
    <alternativeName>
        <fullName evidence="12">Mitochondrial ribosomal small subunit protein 10</fullName>
    </alternativeName>
</protein>
<dbReference type="InterPro" id="IPR001848">
    <property type="entry name" value="Ribosomal_uS10"/>
</dbReference>
<evidence type="ECO:0000256" key="5">
    <source>
        <dbReference type="ARBA" id="ARBA00022980"/>
    </source>
</evidence>
<dbReference type="SUPFAM" id="SSF54999">
    <property type="entry name" value="Ribosomal protein S10"/>
    <property type="match status" value="1"/>
</dbReference>
<feature type="transmembrane region" description="Helical" evidence="15">
    <location>
        <begin position="53"/>
        <end position="72"/>
    </location>
</feature>
<dbReference type="GO" id="GO:0003735">
    <property type="term" value="F:structural constituent of ribosome"/>
    <property type="evidence" value="ECO:0007669"/>
    <property type="project" value="InterPro"/>
</dbReference>
<dbReference type="GO" id="GO:0006412">
    <property type="term" value="P:translation"/>
    <property type="evidence" value="ECO:0007669"/>
    <property type="project" value="InterPro"/>
</dbReference>
<keyword evidence="9 17" id="KW-0012">Acyltransferase</keyword>
<keyword evidence="7 15" id="KW-0472">Membrane</keyword>
<evidence type="ECO:0000256" key="9">
    <source>
        <dbReference type="ARBA" id="ARBA00023315"/>
    </source>
</evidence>
<gene>
    <name evidence="17" type="ORF">Dda_0954</name>
</gene>
<evidence type="ECO:0000256" key="15">
    <source>
        <dbReference type="SAM" id="Phobius"/>
    </source>
</evidence>
<dbReference type="GO" id="GO:0005840">
    <property type="term" value="C:ribosome"/>
    <property type="evidence" value="ECO:0007669"/>
    <property type="project" value="UniProtKB-KW"/>
</dbReference>
<proteinExistence type="inferred from homology"/>
<sequence length="1176" mass="134056">MIQAIHLQFVALSEALGGAVAPDYLKLLFVMVLSYPLAGILKRLPDAHPTTKNLFLIGTSLFYLLGIFDLWGGVRTVAISSVGAYMIAAFIKGPLMPWIGFVFLMGHMSISHILRQRRGTDSVVDITGVQMLTAFCWNVWDGKFPDSELSPHQQDRAIREMPSVLDYAGYVLFFPSIMVGPAFDFSEYKKWLDTTMFDVDVLDKKGVLRKKRRIPRSGRMATRKAITGMIYIGLYVKASSMYNVAFALSDEFLEYNFFRRFKYYGVWNLTEGACILSGLGYNGLDENKRIRWDRVQNVDAWGIELAPNTRGLFESWNQNTNKWLKNYVYLRVTPKGKKPGFRSSMATFTTSALWHGFYPGYYLSFMSASFVQTVSKYSRRYIRPFFMSPDGTKPTEYKKYYDIFGTTLTALALAYMSAPFVVLEFGNSIMLWGRLYFYLHIGMVGLYVIFKSPTVNLIKAELKKRSSVVPQKPTRDQARNEALPFGIPDEDVVVADLQDAIEEIQELKERRLAGEHAFEAFKDIKRLDTSLPPLSASTIEPPPPPPPPTWGQAYQKGFDESKLEDAPVPLAVKAIYHAPLRVPATYNVPVCDLQIRSYSIKNVEFFADFALRAAYYLKIPAAGPIPLPRRTERWTVPKSNFVHKKSQQNFERVTYKRMIQLKDTHPDVVQVWLAFLQKHEYYGIGMKANVYTFEKLGAGSHFAQRLSQIKERAEAGKADHNQQLSAMQKAFNVGHNLPDKSQKAIDQADWVKFAAKLKPLENSAGTIEAQVNSIKYEFRTEFGQVLAEKRKRDRIHEAEFVAKFKPLEAKVRAAVTNLNDVRRELNAEFGKDWRLGSRRDSEGRKGTEVNMTELRTSQNRQLVKQNPALIHTKFKALKSLAAAIHEIRLESHKSRKAMYWALTKPLRSFEIYEIRRPIRRLKAKYPAPEAIQLLTSTELTYLIRIRELKAQVRSSNEAFEAKSEAIALSINRIREDFCSEAAKISPDLWAKQNPPPLQAEEAAELIDHQTGEQSRDLIIERALEKVAWDTQAVERELDSVYGEGWRDPKLVGFLARSRRISVALDKVETRSGHEMKKIYGSGWRRRKVHRVKREVIRKSASTEISASEERAPEPQDDSNLTEETHHSPPPPQPTESEDDVAADSDLVPPPTQEMAEAEQGKSAKEIQIEEAMKKDE</sequence>
<evidence type="ECO:0000256" key="7">
    <source>
        <dbReference type="ARBA" id="ARBA00023136"/>
    </source>
</evidence>
<name>A0AAD6NNG7_DREDA</name>
<evidence type="ECO:0000256" key="11">
    <source>
        <dbReference type="ARBA" id="ARBA00042916"/>
    </source>
</evidence>
<dbReference type="GO" id="GO:0016020">
    <property type="term" value="C:membrane"/>
    <property type="evidence" value="ECO:0007669"/>
    <property type="project" value="UniProtKB-SubCell"/>
</dbReference>
<comment type="similarity">
    <text evidence="2">Belongs to the universal ribosomal protein uS10 family.</text>
</comment>
<feature type="region of interest" description="Disordered" evidence="14">
    <location>
        <begin position="533"/>
        <end position="553"/>
    </location>
</feature>
<dbReference type="GO" id="GO:0030258">
    <property type="term" value="P:lipid modification"/>
    <property type="evidence" value="ECO:0007669"/>
    <property type="project" value="TreeGrafter"/>
</dbReference>
<feature type="compositionally biased region" description="Pro residues" evidence="14">
    <location>
        <begin position="540"/>
        <end position="549"/>
    </location>
</feature>
<keyword evidence="13" id="KW-0175">Coiled coil</keyword>
<comment type="caution">
    <text evidence="17">The sequence shown here is derived from an EMBL/GenBank/DDBJ whole genome shotgun (WGS) entry which is preliminary data.</text>
</comment>
<feature type="transmembrane region" description="Helical" evidence="15">
    <location>
        <begin position="429"/>
        <end position="450"/>
    </location>
</feature>
<dbReference type="InterPro" id="IPR049941">
    <property type="entry name" value="LPLAT_7/PORCN-like"/>
</dbReference>
<feature type="domain" description="Small ribosomal subunit protein uS10" evidence="16">
    <location>
        <begin position="592"/>
        <end position="689"/>
    </location>
</feature>
<evidence type="ECO:0000256" key="8">
    <source>
        <dbReference type="ARBA" id="ARBA00023274"/>
    </source>
</evidence>
<dbReference type="Gene3D" id="3.30.70.600">
    <property type="entry name" value="Ribosomal protein S10 domain"/>
    <property type="match status" value="1"/>
</dbReference>
<evidence type="ECO:0000313" key="18">
    <source>
        <dbReference type="Proteomes" id="UP001221413"/>
    </source>
</evidence>
<keyword evidence="8" id="KW-0687">Ribonucleoprotein</keyword>
<dbReference type="PANTHER" id="PTHR13906:SF4">
    <property type="entry name" value="LYSOPHOSPHOLIPID ACYLTRANSFERASE 6"/>
    <property type="match status" value="1"/>
</dbReference>
<evidence type="ECO:0000256" key="2">
    <source>
        <dbReference type="ARBA" id="ARBA00007102"/>
    </source>
</evidence>
<feature type="transmembrane region" description="Helical" evidence="15">
    <location>
        <begin position="225"/>
        <end position="245"/>
    </location>
</feature>
<evidence type="ECO:0000256" key="13">
    <source>
        <dbReference type="SAM" id="Coils"/>
    </source>
</evidence>
<evidence type="ECO:0000259" key="16">
    <source>
        <dbReference type="SMART" id="SM01403"/>
    </source>
</evidence>
<dbReference type="Pfam" id="PF00338">
    <property type="entry name" value="Ribosomal_S10"/>
    <property type="match status" value="1"/>
</dbReference>
<dbReference type="AlphaFoldDB" id="A0AAD6NNG7"/>
<dbReference type="HAMAP" id="MF_00508">
    <property type="entry name" value="Ribosomal_uS10"/>
    <property type="match status" value="1"/>
</dbReference>
<dbReference type="InterPro" id="IPR027486">
    <property type="entry name" value="Ribosomal_uS10_dom"/>
</dbReference>
<feature type="region of interest" description="Disordered" evidence="14">
    <location>
        <begin position="1097"/>
        <end position="1176"/>
    </location>
</feature>
<dbReference type="InterPro" id="IPR004299">
    <property type="entry name" value="MBOAT_fam"/>
</dbReference>
<dbReference type="InterPro" id="IPR036838">
    <property type="entry name" value="Ribosomal_uS10_dom_sf"/>
</dbReference>
<dbReference type="FunFam" id="3.30.70.600:FF:000003">
    <property type="entry name" value="30S ribosomal protein S10"/>
    <property type="match status" value="1"/>
</dbReference>
<dbReference type="PANTHER" id="PTHR13906">
    <property type="entry name" value="PORCUPINE"/>
    <property type="match status" value="1"/>
</dbReference>
<keyword evidence="4 15" id="KW-0812">Transmembrane</keyword>
<evidence type="ECO:0000256" key="12">
    <source>
        <dbReference type="ARBA" id="ARBA00078476"/>
    </source>
</evidence>
<dbReference type="Pfam" id="PF03062">
    <property type="entry name" value="MBOAT"/>
    <property type="match status" value="1"/>
</dbReference>
<feature type="compositionally biased region" description="Basic and acidic residues" evidence="14">
    <location>
        <begin position="1158"/>
        <end position="1176"/>
    </location>
</feature>
<keyword evidence="18" id="KW-1185">Reference proteome</keyword>
<comment type="subcellular location">
    <subcellularLocation>
        <location evidence="1">Membrane</location>
        <topology evidence="1">Multi-pass membrane protein</topology>
    </subcellularLocation>
</comment>
<keyword evidence="6 15" id="KW-1133">Transmembrane helix</keyword>
<dbReference type="GO" id="GO:0003841">
    <property type="term" value="F:1-acylglycerol-3-phosphate O-acyltransferase activity"/>
    <property type="evidence" value="ECO:0007669"/>
    <property type="project" value="TreeGrafter"/>
</dbReference>
<evidence type="ECO:0000256" key="10">
    <source>
        <dbReference type="ARBA" id="ARBA00035261"/>
    </source>
</evidence>
<evidence type="ECO:0000256" key="1">
    <source>
        <dbReference type="ARBA" id="ARBA00004141"/>
    </source>
</evidence>
<evidence type="ECO:0000256" key="6">
    <source>
        <dbReference type="ARBA" id="ARBA00022989"/>
    </source>
</evidence>
<dbReference type="Proteomes" id="UP001221413">
    <property type="component" value="Unassembled WGS sequence"/>
</dbReference>
<feature type="transmembrane region" description="Helical" evidence="15">
    <location>
        <begin position="24"/>
        <end position="41"/>
    </location>
</feature>
<keyword evidence="3" id="KW-0808">Transferase</keyword>
<dbReference type="GO" id="GO:0046474">
    <property type="term" value="P:glycerophospholipid biosynthetic process"/>
    <property type="evidence" value="ECO:0007669"/>
    <property type="project" value="TreeGrafter"/>
</dbReference>
<dbReference type="GO" id="GO:0047184">
    <property type="term" value="F:1-acylglycerophosphocholine O-acyltransferase activity"/>
    <property type="evidence" value="ECO:0007669"/>
    <property type="project" value="TreeGrafter"/>
</dbReference>
<dbReference type="EMBL" id="JAQGDS010000001">
    <property type="protein sequence ID" value="KAJ6264802.1"/>
    <property type="molecule type" value="Genomic_DNA"/>
</dbReference>
<keyword evidence="5" id="KW-0689">Ribosomal protein</keyword>
<evidence type="ECO:0000256" key="14">
    <source>
        <dbReference type="SAM" id="MobiDB-lite"/>
    </source>
</evidence>
<feature type="transmembrane region" description="Helical" evidence="15">
    <location>
        <begin position="265"/>
        <end position="284"/>
    </location>
</feature>
<evidence type="ECO:0000256" key="3">
    <source>
        <dbReference type="ARBA" id="ARBA00022679"/>
    </source>
</evidence>
<dbReference type="GO" id="GO:1990904">
    <property type="term" value="C:ribonucleoprotein complex"/>
    <property type="evidence" value="ECO:0007669"/>
    <property type="project" value="UniProtKB-KW"/>
</dbReference>
<feature type="transmembrane region" description="Helical" evidence="15">
    <location>
        <begin position="403"/>
        <end position="423"/>
    </location>
</feature>
<evidence type="ECO:0000313" key="17">
    <source>
        <dbReference type="EMBL" id="KAJ6264802.1"/>
    </source>
</evidence>
<feature type="transmembrane region" description="Helical" evidence="15">
    <location>
        <begin position="84"/>
        <end position="110"/>
    </location>
</feature>
<organism evidence="17 18">
    <name type="scientific">Drechslerella dactyloides</name>
    <name type="common">Nematode-trapping fungus</name>
    <name type="synonym">Arthrobotrys dactyloides</name>
    <dbReference type="NCBI Taxonomy" id="74499"/>
    <lineage>
        <taxon>Eukaryota</taxon>
        <taxon>Fungi</taxon>
        <taxon>Dikarya</taxon>
        <taxon>Ascomycota</taxon>
        <taxon>Pezizomycotina</taxon>
        <taxon>Orbiliomycetes</taxon>
        <taxon>Orbiliales</taxon>
        <taxon>Orbiliaceae</taxon>
        <taxon>Drechslerella</taxon>
    </lineage>
</organism>
<accession>A0AAD6NNG7</accession>
<evidence type="ECO:0000256" key="4">
    <source>
        <dbReference type="ARBA" id="ARBA00022692"/>
    </source>
</evidence>
<feature type="coiled-coil region" evidence="13">
    <location>
        <begin position="490"/>
        <end position="517"/>
    </location>
</feature>
<dbReference type="GO" id="GO:0005783">
    <property type="term" value="C:endoplasmic reticulum"/>
    <property type="evidence" value="ECO:0007669"/>
    <property type="project" value="TreeGrafter"/>
</dbReference>
<dbReference type="SMART" id="SM01403">
    <property type="entry name" value="Ribosomal_S10"/>
    <property type="match status" value="1"/>
</dbReference>
<reference evidence="17" key="1">
    <citation type="submission" date="2023-01" db="EMBL/GenBank/DDBJ databases">
        <title>The chitinases involved in constricting ring structure development in the nematode-trapping fungus Drechslerella dactyloides.</title>
        <authorList>
            <person name="Wang R."/>
            <person name="Zhang L."/>
            <person name="Tang P."/>
            <person name="Li S."/>
            <person name="Liang L."/>
        </authorList>
    </citation>
    <scope>NUCLEOTIDE SEQUENCE</scope>
    <source>
        <strain evidence="17">YMF1.00031</strain>
    </source>
</reference>